<reference evidence="1 2" key="1">
    <citation type="submission" date="2016-11" db="EMBL/GenBank/DDBJ databases">
        <authorList>
            <person name="Jaros S."/>
            <person name="Januszkiewicz K."/>
            <person name="Wedrychowicz H."/>
        </authorList>
    </citation>
    <scope>NUCLEOTIDE SEQUENCE [LARGE SCALE GENOMIC DNA]</scope>
    <source>
        <strain evidence="1 2">DSM 5091</strain>
    </source>
</reference>
<evidence type="ECO:0008006" key="3">
    <source>
        <dbReference type="Google" id="ProtNLM"/>
    </source>
</evidence>
<evidence type="ECO:0000313" key="2">
    <source>
        <dbReference type="Proteomes" id="UP000184171"/>
    </source>
</evidence>
<dbReference type="EMBL" id="FQZT01000003">
    <property type="protein sequence ID" value="SHI89259.1"/>
    <property type="molecule type" value="Genomic_DNA"/>
</dbReference>
<proteinExistence type="predicted"/>
<protein>
    <recommendedName>
        <fullName evidence="3">DUF2845 domain-containing protein</fullName>
    </recommendedName>
</protein>
<keyword evidence="2" id="KW-1185">Reference proteome</keyword>
<organism evidence="1 2">
    <name type="scientific">Malonomonas rubra DSM 5091</name>
    <dbReference type="NCBI Taxonomy" id="1122189"/>
    <lineage>
        <taxon>Bacteria</taxon>
        <taxon>Pseudomonadati</taxon>
        <taxon>Thermodesulfobacteriota</taxon>
        <taxon>Desulfuromonadia</taxon>
        <taxon>Desulfuromonadales</taxon>
        <taxon>Geopsychrobacteraceae</taxon>
        <taxon>Malonomonas</taxon>
    </lineage>
</organism>
<dbReference type="Proteomes" id="UP000184171">
    <property type="component" value="Unassembled WGS sequence"/>
</dbReference>
<accession>A0A1M6EV49</accession>
<sequence>MKTAFFYILTAVVLSLPATDSFALRCGSKLVAEGDYKYKVLLACGPPVSREVIGYIDREQRDERIRVMKIEEWIIKSNNVYYRLEFEGNVLVNVDWVDRQ</sequence>
<dbReference type="AlphaFoldDB" id="A0A1M6EV49"/>
<dbReference type="InterPro" id="IPR021268">
    <property type="entry name" value="DUF2845"/>
</dbReference>
<dbReference type="RefSeq" id="WP_072906388.1">
    <property type="nucleotide sequence ID" value="NZ_FQZT01000003.1"/>
</dbReference>
<gene>
    <name evidence="1" type="ORF">SAMN02745165_01044</name>
</gene>
<evidence type="ECO:0000313" key="1">
    <source>
        <dbReference type="EMBL" id="SHI89259.1"/>
    </source>
</evidence>
<dbReference type="Pfam" id="PF11006">
    <property type="entry name" value="DUF2845"/>
    <property type="match status" value="1"/>
</dbReference>
<name>A0A1M6EV49_MALRU</name>
<dbReference type="OrthoDB" id="5522210at2"/>